<feature type="binding site" evidence="9 12">
    <location>
        <begin position="228"/>
        <end position="229"/>
    </location>
    <ligand>
        <name>FMN</name>
        <dbReference type="ChEBI" id="CHEBI:58210"/>
    </ligand>
</feature>
<dbReference type="PANTHER" id="PTHR11082:SF26">
    <property type="entry name" value="TRNA-DIHYDROURIDINE(16) SYNTHASE"/>
    <property type="match status" value="1"/>
</dbReference>
<evidence type="ECO:0000256" key="5">
    <source>
        <dbReference type="ARBA" id="ARBA00022694"/>
    </source>
</evidence>
<comment type="catalytic activity">
    <reaction evidence="9">
        <text>5,6-dihydrouridine(16) in tRNA + NADP(+) = uridine(16) in tRNA + NADPH + H(+)</text>
        <dbReference type="Rhea" id="RHEA:53376"/>
        <dbReference type="Rhea" id="RHEA-COMP:13543"/>
        <dbReference type="Rhea" id="RHEA-COMP:13544"/>
        <dbReference type="ChEBI" id="CHEBI:15378"/>
        <dbReference type="ChEBI" id="CHEBI:57783"/>
        <dbReference type="ChEBI" id="CHEBI:58349"/>
        <dbReference type="ChEBI" id="CHEBI:65315"/>
        <dbReference type="ChEBI" id="CHEBI:74443"/>
    </reaction>
</comment>
<feature type="site" description="Interacts with tRNA; defines subfamily-specific binding signature" evidence="9">
    <location>
        <position position="304"/>
    </location>
</feature>
<sequence length="338" mass="37264">MPKIALAPMEGVVDASVRDLLTAIGDLDFCVTEFVRVTQQLLPKRVFYRLAPELHHGCRTRSRTQVHVQLLGSDANMLAVNARRAAQLGAPVIDLNFGCPAKTVNRHQGGAVLLQTPERLYQIVAEVQQALVDLQVPVHVKMRLGYADAALSQENVDAVIRAGAASVCIHARTKVQGYKPPAHWHLLAPLREQLAQQKIPLIANGDIIDLQTYLTCRQASGCEDVMLGRGLLADPFLAVRLKAYLQTGHWDGVSTWPQRAAVLVHYADLYAPLRMEKIIRDSLKQWLALMKGFAPAAAAFETLKRMRDLASLLDALRAQACPKTLVQLQQTIPSPYLA</sequence>
<dbReference type="GO" id="GO:0102262">
    <property type="term" value="F:tRNA-dihydrouridine16 synthase activity"/>
    <property type="evidence" value="ECO:0007669"/>
    <property type="project" value="RHEA"/>
</dbReference>
<dbReference type="PIRSF" id="PIRSF006621">
    <property type="entry name" value="Dus"/>
    <property type="match status" value="1"/>
</dbReference>
<keyword evidence="7 9" id="KW-0694">RNA-binding</keyword>
<dbReference type="Gene3D" id="3.20.20.70">
    <property type="entry name" value="Aldolase class I"/>
    <property type="match status" value="1"/>
</dbReference>
<feature type="binding site" evidence="9 12">
    <location>
        <position position="141"/>
    </location>
    <ligand>
        <name>FMN</name>
        <dbReference type="ChEBI" id="CHEBI:58210"/>
    </ligand>
</feature>
<keyword evidence="15" id="KW-1185">Reference proteome</keyword>
<keyword evidence="3 9" id="KW-0285">Flavoprotein</keyword>
<organism evidence="14 15">
    <name type="scientific">Allopseudospirillum japonicum</name>
    <dbReference type="NCBI Taxonomy" id="64971"/>
    <lineage>
        <taxon>Bacteria</taxon>
        <taxon>Pseudomonadati</taxon>
        <taxon>Pseudomonadota</taxon>
        <taxon>Gammaproteobacteria</taxon>
        <taxon>Oceanospirillales</taxon>
        <taxon>Oceanospirillaceae</taxon>
        <taxon>Allopseudospirillum</taxon>
    </lineage>
</organism>
<evidence type="ECO:0000259" key="13">
    <source>
        <dbReference type="Pfam" id="PF01207"/>
    </source>
</evidence>
<keyword evidence="2 9" id="KW-0820">tRNA-binding</keyword>
<dbReference type="SUPFAM" id="SSF51395">
    <property type="entry name" value="FMN-linked oxidoreductases"/>
    <property type="match status" value="1"/>
</dbReference>
<evidence type="ECO:0000256" key="4">
    <source>
        <dbReference type="ARBA" id="ARBA00022643"/>
    </source>
</evidence>
<dbReference type="PROSITE" id="PS01136">
    <property type="entry name" value="UPF0034"/>
    <property type="match status" value="1"/>
</dbReference>
<evidence type="ECO:0000256" key="6">
    <source>
        <dbReference type="ARBA" id="ARBA00022857"/>
    </source>
</evidence>
<evidence type="ECO:0000256" key="8">
    <source>
        <dbReference type="ARBA" id="ARBA00023002"/>
    </source>
</evidence>
<dbReference type="AlphaFoldDB" id="A0A1H6RKD1"/>
<feature type="binding site" evidence="9 12">
    <location>
        <position position="69"/>
    </location>
    <ligand>
        <name>FMN</name>
        <dbReference type="ChEBI" id="CHEBI:58210"/>
    </ligand>
</feature>
<evidence type="ECO:0000313" key="14">
    <source>
        <dbReference type="EMBL" id="SEI56249.1"/>
    </source>
</evidence>
<dbReference type="STRING" id="64971.SAMN05421831_104107"/>
<comment type="cofactor">
    <cofactor evidence="1 9 10 12">
        <name>FMN</name>
        <dbReference type="ChEBI" id="CHEBI:58210"/>
    </cofactor>
</comment>
<dbReference type="InterPro" id="IPR035587">
    <property type="entry name" value="DUS-like_FMN-bd"/>
</dbReference>
<dbReference type="GO" id="GO:0010181">
    <property type="term" value="F:FMN binding"/>
    <property type="evidence" value="ECO:0007669"/>
    <property type="project" value="UniProtKB-UniRule"/>
</dbReference>
<dbReference type="RefSeq" id="WP_093308980.1">
    <property type="nucleotide sequence ID" value="NZ_FNYH01000004.1"/>
</dbReference>
<feature type="site" description="Interacts with tRNA; defines subfamily-specific binding signature" evidence="9">
    <location>
        <position position="36"/>
    </location>
</feature>
<dbReference type="InterPro" id="IPR001269">
    <property type="entry name" value="DUS_fam"/>
</dbReference>
<keyword evidence="5 9" id="KW-0819">tRNA processing</keyword>
<dbReference type="GO" id="GO:0000049">
    <property type="term" value="F:tRNA binding"/>
    <property type="evidence" value="ECO:0007669"/>
    <property type="project" value="UniProtKB-UniRule"/>
</dbReference>
<proteinExistence type="inferred from homology"/>
<comment type="similarity">
    <text evidence="10">Belongs to the dus family.</text>
</comment>
<evidence type="ECO:0000256" key="10">
    <source>
        <dbReference type="PIRNR" id="PIRNR006621"/>
    </source>
</evidence>
<gene>
    <name evidence="9" type="primary">dusC</name>
    <name evidence="14" type="ORF">SAMN05421831_104107</name>
</gene>
<feature type="site" description="Interacts with tRNA" evidence="9">
    <location>
        <position position="178"/>
    </location>
</feature>
<comment type="function">
    <text evidence="9">Catalyzes the synthesis of 5,6-dihydrouridine (D), a modified base found in the D-loop of most tRNAs, via the reduction of the C5-C6 double bond in target uridines. Specifically modifies U16 in tRNAs.</text>
</comment>
<evidence type="ECO:0000256" key="12">
    <source>
        <dbReference type="PIRSR" id="PIRSR006621-2"/>
    </source>
</evidence>
<protein>
    <recommendedName>
        <fullName evidence="9">tRNA-dihydrouridine(16) synthase</fullName>
        <ecNumber evidence="9">1.3.1.-</ecNumber>
    </recommendedName>
    <alternativeName>
        <fullName evidence="9">U16-specific dihydrouridine synthase</fullName>
        <shortName evidence="9">U16-specific Dus</shortName>
    </alternativeName>
    <alternativeName>
        <fullName evidence="9">tRNA-dihydrouridine synthase C</fullName>
    </alternativeName>
</protein>
<dbReference type="PANTHER" id="PTHR11082">
    <property type="entry name" value="TRNA-DIHYDROURIDINE SYNTHASE"/>
    <property type="match status" value="1"/>
</dbReference>
<feature type="site" description="Interacts with tRNA" evidence="9">
    <location>
        <position position="96"/>
    </location>
</feature>
<dbReference type="EC" id="1.3.1.-" evidence="9"/>
<dbReference type="InterPro" id="IPR013785">
    <property type="entry name" value="Aldolase_TIM"/>
</dbReference>
<keyword evidence="12" id="KW-0547">Nucleotide-binding</keyword>
<feature type="domain" description="DUS-like FMN-binding" evidence="13">
    <location>
        <begin position="6"/>
        <end position="317"/>
    </location>
</feature>
<evidence type="ECO:0000313" key="15">
    <source>
        <dbReference type="Proteomes" id="UP000242999"/>
    </source>
</evidence>
<dbReference type="Gene3D" id="1.20.225.30">
    <property type="entry name" value="Dihydrouridine synthase, C-terminal recognition domain"/>
    <property type="match status" value="1"/>
</dbReference>
<dbReference type="Pfam" id="PF01207">
    <property type="entry name" value="Dus"/>
    <property type="match status" value="1"/>
</dbReference>
<dbReference type="InterPro" id="IPR018517">
    <property type="entry name" value="tRNA_hU_synthase_CS"/>
</dbReference>
<dbReference type="InterPro" id="IPR032886">
    <property type="entry name" value="DusC"/>
</dbReference>
<comment type="caution">
    <text evidence="9">Lacks conserved residue(s) required for the propagation of feature annotation.</text>
</comment>
<dbReference type="InterPro" id="IPR042270">
    <property type="entry name" value="DusC_C"/>
</dbReference>
<keyword evidence="6 9" id="KW-0521">NADP</keyword>
<accession>A0A1H6RKD1</accession>
<comment type="similarity">
    <text evidence="9">Belongs to the Dus family. DusC subfamily.</text>
</comment>
<dbReference type="GO" id="GO:0050660">
    <property type="term" value="F:flavin adenine dinucleotide binding"/>
    <property type="evidence" value="ECO:0007669"/>
    <property type="project" value="InterPro"/>
</dbReference>
<keyword evidence="8 9" id="KW-0560">Oxidoreductase</keyword>
<evidence type="ECO:0000256" key="3">
    <source>
        <dbReference type="ARBA" id="ARBA00022630"/>
    </source>
</evidence>
<evidence type="ECO:0000256" key="11">
    <source>
        <dbReference type="PIRSR" id="PIRSR006621-1"/>
    </source>
</evidence>
<feature type="active site" description="Proton donor" evidence="9 11">
    <location>
        <position position="99"/>
    </location>
</feature>
<evidence type="ECO:0000256" key="7">
    <source>
        <dbReference type="ARBA" id="ARBA00022884"/>
    </source>
</evidence>
<keyword evidence="4 9" id="KW-0288">FMN</keyword>
<dbReference type="EMBL" id="FNYH01000004">
    <property type="protein sequence ID" value="SEI56249.1"/>
    <property type="molecule type" value="Genomic_DNA"/>
</dbReference>
<evidence type="ECO:0000256" key="9">
    <source>
        <dbReference type="HAMAP-Rule" id="MF_02043"/>
    </source>
</evidence>
<feature type="binding site" evidence="12">
    <location>
        <position position="170"/>
    </location>
    <ligand>
        <name>FMN</name>
        <dbReference type="ChEBI" id="CHEBI:58210"/>
    </ligand>
</feature>
<evidence type="ECO:0000256" key="2">
    <source>
        <dbReference type="ARBA" id="ARBA00022555"/>
    </source>
</evidence>
<feature type="site" description="Interacts with tRNA; defines subfamily-specific binding signature" evidence="9">
    <location>
        <position position="284"/>
    </location>
</feature>
<name>A0A1H6RKD1_9GAMM</name>
<evidence type="ECO:0000256" key="1">
    <source>
        <dbReference type="ARBA" id="ARBA00001917"/>
    </source>
</evidence>
<dbReference type="Proteomes" id="UP000242999">
    <property type="component" value="Unassembled WGS sequence"/>
</dbReference>
<dbReference type="CDD" id="cd02801">
    <property type="entry name" value="DUS_like_FMN"/>
    <property type="match status" value="1"/>
</dbReference>
<dbReference type="HAMAP" id="MF_02043">
    <property type="entry name" value="DusC_subfam"/>
    <property type="match status" value="1"/>
</dbReference>
<dbReference type="OrthoDB" id="5289281at2"/>
<comment type="catalytic activity">
    <reaction evidence="9">
        <text>5,6-dihydrouridine(16) in tRNA + NAD(+) = uridine(16) in tRNA + NADH + H(+)</text>
        <dbReference type="Rhea" id="RHEA:53380"/>
        <dbReference type="Rhea" id="RHEA-COMP:13543"/>
        <dbReference type="Rhea" id="RHEA-COMP:13544"/>
        <dbReference type="ChEBI" id="CHEBI:15378"/>
        <dbReference type="ChEBI" id="CHEBI:57540"/>
        <dbReference type="ChEBI" id="CHEBI:57945"/>
        <dbReference type="ChEBI" id="CHEBI:65315"/>
        <dbReference type="ChEBI" id="CHEBI:74443"/>
    </reaction>
</comment>
<reference evidence="15" key="1">
    <citation type="submission" date="2016-10" db="EMBL/GenBank/DDBJ databases">
        <authorList>
            <person name="Varghese N."/>
            <person name="Submissions S."/>
        </authorList>
    </citation>
    <scope>NUCLEOTIDE SEQUENCE [LARGE SCALE GENOMIC DNA]</scope>
    <source>
        <strain evidence="15">DSM 7165</strain>
    </source>
</reference>
<feature type="binding site" evidence="9">
    <location>
        <begin position="204"/>
        <end position="206"/>
    </location>
    <ligand>
        <name>FMN</name>
        <dbReference type="ChEBI" id="CHEBI:58210"/>
    </ligand>
</feature>